<evidence type="ECO:0000256" key="6">
    <source>
        <dbReference type="ARBA" id="ARBA00029745"/>
    </source>
</evidence>
<sequence>MNIQAMIDQIKRHPEAGNIGMILCHNGVVRATARDGRAVTGLRIQVDHDKLREVIAQKKKTPGIVEILVEINEGRDLVVGDDVMLLVVAGDIRETVISVLTDTLNTIKTVVTQKTQYFVE</sequence>
<name>A0A7C4MN89_9BACT</name>
<dbReference type="InterPro" id="IPR003448">
    <property type="entry name" value="Mopterin_biosynth_MoaE"/>
</dbReference>
<dbReference type="UniPathway" id="UPA00344"/>
<evidence type="ECO:0000256" key="2">
    <source>
        <dbReference type="ARBA" id="ARBA00005426"/>
    </source>
</evidence>
<evidence type="ECO:0000313" key="11">
    <source>
        <dbReference type="EMBL" id="HGU33003.1"/>
    </source>
</evidence>
<comment type="caution">
    <text evidence="11">The sequence shown here is derived from an EMBL/GenBank/DDBJ whole genome shotgun (WGS) entry which is preliminary data.</text>
</comment>
<dbReference type="GO" id="GO:0006777">
    <property type="term" value="P:Mo-molybdopterin cofactor biosynthetic process"/>
    <property type="evidence" value="ECO:0007669"/>
    <property type="project" value="InterPro"/>
</dbReference>
<dbReference type="GO" id="GO:0030366">
    <property type="term" value="F:molybdopterin synthase activity"/>
    <property type="evidence" value="ECO:0007669"/>
    <property type="project" value="UniProtKB-EC"/>
</dbReference>
<reference evidence="11" key="1">
    <citation type="journal article" date="2020" name="mSystems">
        <title>Genome- and Community-Level Interaction Insights into Carbon Utilization and Element Cycling Functions of Hydrothermarchaeota in Hydrothermal Sediment.</title>
        <authorList>
            <person name="Zhou Z."/>
            <person name="Liu Y."/>
            <person name="Xu W."/>
            <person name="Pan J."/>
            <person name="Luo Z.H."/>
            <person name="Li M."/>
        </authorList>
    </citation>
    <scope>NUCLEOTIDE SEQUENCE [LARGE SCALE GENOMIC DNA]</scope>
    <source>
        <strain evidence="11">SpSt-477</strain>
    </source>
</reference>
<organism evidence="11">
    <name type="scientific">Desulfatirhabdium butyrativorans</name>
    <dbReference type="NCBI Taxonomy" id="340467"/>
    <lineage>
        <taxon>Bacteria</taxon>
        <taxon>Pseudomonadati</taxon>
        <taxon>Thermodesulfobacteriota</taxon>
        <taxon>Desulfobacteria</taxon>
        <taxon>Desulfobacterales</taxon>
        <taxon>Desulfatirhabdiaceae</taxon>
        <taxon>Desulfatirhabdium</taxon>
    </lineage>
</organism>
<proteinExistence type="inferred from homology"/>
<evidence type="ECO:0000256" key="4">
    <source>
        <dbReference type="ARBA" id="ARBA00013858"/>
    </source>
</evidence>
<comment type="similarity">
    <text evidence="2">Belongs to the MoaE family.</text>
</comment>
<dbReference type="EMBL" id="DSUH01000215">
    <property type="protein sequence ID" value="HGU33003.1"/>
    <property type="molecule type" value="Genomic_DNA"/>
</dbReference>
<accession>A0A7C4MN89</accession>
<evidence type="ECO:0000256" key="7">
    <source>
        <dbReference type="ARBA" id="ARBA00030407"/>
    </source>
</evidence>
<dbReference type="Gene3D" id="3.90.1170.40">
    <property type="entry name" value="Molybdopterin biosynthesis MoaE subunit"/>
    <property type="match status" value="1"/>
</dbReference>
<dbReference type="SUPFAM" id="SSF54690">
    <property type="entry name" value="Molybdopterin synthase subunit MoaE"/>
    <property type="match status" value="1"/>
</dbReference>
<evidence type="ECO:0000256" key="3">
    <source>
        <dbReference type="ARBA" id="ARBA00011950"/>
    </source>
</evidence>
<dbReference type="InterPro" id="IPR036563">
    <property type="entry name" value="MoaE_sf"/>
</dbReference>
<gene>
    <name evidence="11" type="ORF">ENS29_09130</name>
</gene>
<dbReference type="EC" id="2.8.1.12" evidence="3"/>
<dbReference type="AlphaFoldDB" id="A0A7C4MN89"/>
<evidence type="ECO:0000256" key="9">
    <source>
        <dbReference type="ARBA" id="ARBA00032474"/>
    </source>
</evidence>
<evidence type="ECO:0000256" key="1">
    <source>
        <dbReference type="ARBA" id="ARBA00005046"/>
    </source>
</evidence>
<comment type="pathway">
    <text evidence="1">Cofactor biosynthesis; molybdopterin biosynthesis.</text>
</comment>
<evidence type="ECO:0000256" key="5">
    <source>
        <dbReference type="ARBA" id="ARBA00026066"/>
    </source>
</evidence>
<evidence type="ECO:0000256" key="8">
    <source>
        <dbReference type="ARBA" id="ARBA00030781"/>
    </source>
</evidence>
<protein>
    <recommendedName>
        <fullName evidence="4">Molybdopterin synthase catalytic subunit</fullName>
        <ecNumber evidence="3">2.8.1.12</ecNumber>
    </recommendedName>
    <alternativeName>
        <fullName evidence="8">MPT synthase subunit 2</fullName>
    </alternativeName>
    <alternativeName>
        <fullName evidence="6">Molybdenum cofactor biosynthesis protein E</fullName>
    </alternativeName>
    <alternativeName>
        <fullName evidence="7">Molybdopterin-converting factor large subunit</fullName>
    </alternativeName>
    <alternativeName>
        <fullName evidence="9">Molybdopterin-converting factor subunit 2</fullName>
    </alternativeName>
</protein>
<dbReference type="Pfam" id="PF02391">
    <property type="entry name" value="MoaE"/>
    <property type="match status" value="1"/>
</dbReference>
<evidence type="ECO:0000256" key="10">
    <source>
        <dbReference type="ARBA" id="ARBA00049878"/>
    </source>
</evidence>
<comment type="subunit">
    <text evidence="5">Heterotetramer of 2 MoaD subunits and 2 MoaE subunits. Also stable as homodimer. The enzyme changes between these two forms during catalysis.</text>
</comment>
<comment type="catalytic activity">
    <reaction evidence="10">
        <text>2 [molybdopterin-synthase sulfur-carrier protein]-C-terminal-Gly-aminoethanethioate + cyclic pyranopterin phosphate + H2O = molybdopterin + 2 [molybdopterin-synthase sulfur-carrier protein]-C-terminal Gly-Gly + 2 H(+)</text>
        <dbReference type="Rhea" id="RHEA:26333"/>
        <dbReference type="Rhea" id="RHEA-COMP:12202"/>
        <dbReference type="Rhea" id="RHEA-COMP:19907"/>
        <dbReference type="ChEBI" id="CHEBI:15377"/>
        <dbReference type="ChEBI" id="CHEBI:15378"/>
        <dbReference type="ChEBI" id="CHEBI:58698"/>
        <dbReference type="ChEBI" id="CHEBI:59648"/>
        <dbReference type="ChEBI" id="CHEBI:90778"/>
        <dbReference type="ChEBI" id="CHEBI:232372"/>
        <dbReference type="EC" id="2.8.1.12"/>
    </reaction>
</comment>